<name>A0AB33KD55_9ACTN</name>
<evidence type="ECO:0000313" key="1">
    <source>
        <dbReference type="EMBL" id="BFP53083.1"/>
    </source>
</evidence>
<protein>
    <recommendedName>
        <fullName evidence="2">Transcriptional regulator</fullName>
    </recommendedName>
</protein>
<organism evidence="1">
    <name type="scientific">Streptomyces sp. CMC78</name>
    <dbReference type="NCBI Taxonomy" id="3231512"/>
    <lineage>
        <taxon>Bacteria</taxon>
        <taxon>Bacillati</taxon>
        <taxon>Actinomycetota</taxon>
        <taxon>Actinomycetes</taxon>
        <taxon>Kitasatosporales</taxon>
        <taxon>Streptomycetaceae</taxon>
        <taxon>Streptomyces</taxon>
    </lineage>
</organism>
<dbReference type="RefSeq" id="WP_408053776.1">
    <property type="nucleotide sequence ID" value="NZ_AP035884.1"/>
</dbReference>
<gene>
    <name evidence="1" type="ORF">SCMC78_28900</name>
</gene>
<dbReference type="EMBL" id="AP035884">
    <property type="protein sequence ID" value="BFP53083.1"/>
    <property type="molecule type" value="Genomic_DNA"/>
</dbReference>
<reference evidence="1" key="1">
    <citation type="submission" date="2024-07" db="EMBL/GenBank/DDBJ databases">
        <title>Complete genome sequences of cellulolytic bacteria, Kitasatospora sp. CMC57 and Streptomyces sp. CMC78, isolated from Japanese agricultural soil.</title>
        <authorList>
            <person name="Hashimoto T."/>
            <person name="Ito M."/>
            <person name="Iwamoto M."/>
            <person name="Fukahori D."/>
            <person name="Shoda T."/>
            <person name="Sakoda M."/>
            <person name="Morohoshi T."/>
            <person name="Mitsuboshi M."/>
            <person name="Nishizawa T."/>
        </authorList>
    </citation>
    <scope>NUCLEOTIDE SEQUENCE</scope>
    <source>
        <strain evidence="1">CMC78</strain>
    </source>
</reference>
<accession>A0AB33KD55</accession>
<dbReference type="AlphaFoldDB" id="A0AB33KD55"/>
<evidence type="ECO:0008006" key="2">
    <source>
        <dbReference type="Google" id="ProtNLM"/>
    </source>
</evidence>
<sequence length="113" mass="12350">MTGRRITHRTADGVRIPRTWRHAFTHPEAARRSAAAPAGPGRAGLSVGELATELDAECASLVDNLLLPAELVTRNRRGDALYDLATFTLGHEEHLDDVLTGYGTDVYVLRARM</sequence>
<proteinExistence type="predicted"/>
<dbReference type="KEGG" id="stcm:SCMC78_28900"/>